<accession>A1JT40</accession>
<comment type="similarity">
    <text evidence="1">Belongs to the VapB family.</text>
</comment>
<dbReference type="HOGENOM" id="CLU_2048836_0_0_6"/>
<protein>
    <recommendedName>
        <fullName evidence="2">SpoVT-AbrB domain-containing protein</fullName>
    </recommendedName>
</protein>
<dbReference type="NCBIfam" id="NF040493">
    <property type="entry name" value="TA_anti_VapB"/>
    <property type="match status" value="1"/>
</dbReference>
<dbReference type="EMBL" id="AM286415">
    <property type="protein sequence ID" value="CAL14158.1"/>
    <property type="molecule type" value="Genomic_DNA"/>
</dbReference>
<dbReference type="SUPFAM" id="SSF89447">
    <property type="entry name" value="AbrB/MazE/MraZ-like"/>
    <property type="match status" value="1"/>
</dbReference>
<dbReference type="SMART" id="SM00966">
    <property type="entry name" value="SpoVT_AbrB"/>
    <property type="match status" value="1"/>
</dbReference>
<gene>
    <name evidence="3" type="ordered locus">YE4142</name>
</gene>
<dbReference type="Gene3D" id="2.10.260.10">
    <property type="match status" value="1"/>
</dbReference>
<dbReference type="InterPro" id="IPR051734">
    <property type="entry name" value="VapB_TA_antitoxins"/>
</dbReference>
<evidence type="ECO:0000256" key="1">
    <source>
        <dbReference type="ARBA" id="ARBA00007924"/>
    </source>
</evidence>
<evidence type="ECO:0000259" key="2">
    <source>
        <dbReference type="SMART" id="SM00966"/>
    </source>
</evidence>
<evidence type="ECO:0000313" key="4">
    <source>
        <dbReference type="Proteomes" id="UP000000642"/>
    </source>
</evidence>
<feature type="domain" description="SpoVT-AbrB" evidence="2">
    <location>
        <begin position="64"/>
        <end position="105"/>
    </location>
</feature>
<dbReference type="InterPro" id="IPR037914">
    <property type="entry name" value="SpoVT-AbrB_sf"/>
</dbReference>
<dbReference type="Proteomes" id="UP000000642">
    <property type="component" value="Chromosome"/>
</dbReference>
<dbReference type="InterPro" id="IPR007159">
    <property type="entry name" value="SpoVT-AbrB_dom"/>
</dbReference>
<proteinExistence type="inferred from homology"/>
<organism evidence="3 4">
    <name type="scientific">Yersinia enterocolitica serotype O:8 / biotype 1B (strain NCTC 13174 / 8081)</name>
    <dbReference type="NCBI Taxonomy" id="393305"/>
    <lineage>
        <taxon>Bacteria</taxon>
        <taxon>Pseudomonadati</taxon>
        <taxon>Pseudomonadota</taxon>
        <taxon>Gammaproteobacteria</taxon>
        <taxon>Enterobacterales</taxon>
        <taxon>Yersiniaceae</taxon>
        <taxon>Yersinia</taxon>
    </lineage>
</organism>
<dbReference type="GO" id="GO:0003677">
    <property type="term" value="F:DNA binding"/>
    <property type="evidence" value="ECO:0007669"/>
    <property type="project" value="InterPro"/>
</dbReference>
<dbReference type="InterPro" id="IPR047976">
    <property type="entry name" value="Anti_VapB2-like"/>
</dbReference>
<sequence length="132" mass="14871">MQDRVVGGCQQSVIATFEITGCVAWPPSGLFFSSDATPDICLAYASVFNDTSIRSKNMRTVSIFKNGQNRAIRLPKDMNFDGVTELEILRDGDSIILRPIRPTWVSFMDEDKADDDFLAERQDVIEEGRFEL</sequence>
<evidence type="ECO:0000313" key="3">
    <source>
        <dbReference type="EMBL" id="CAL14158.1"/>
    </source>
</evidence>
<dbReference type="KEGG" id="yen:YE4142"/>
<dbReference type="eggNOG" id="COG4456">
    <property type="taxonomic scope" value="Bacteria"/>
</dbReference>
<dbReference type="PANTHER" id="PTHR37550:SF3">
    <property type="entry name" value="ANTITOXIN VAPB1"/>
    <property type="match status" value="1"/>
</dbReference>
<reference evidence="3 4" key="1">
    <citation type="journal article" date="2006" name="PLoS Genet.">
        <title>The complete genome sequence and comparative genome analysis of the high pathogenicity Yersinia enterocolitica strain 8081.</title>
        <authorList>
            <person name="Thomson N.R."/>
            <person name="Howard S."/>
            <person name="Wren B.W."/>
            <person name="Holden M.T.G."/>
            <person name="Crossman L."/>
            <person name="Challis G.L."/>
            <person name="Churcher C."/>
            <person name="Mungall K."/>
            <person name="Brooks K."/>
            <person name="Chillingworth T."/>
            <person name="Feltwell T."/>
            <person name="Abdellah Z."/>
            <person name="Hauser H."/>
            <person name="Jagels K."/>
            <person name="Maddison M."/>
            <person name="Moule S."/>
            <person name="Sanders M."/>
            <person name="Whitehead S."/>
            <person name="Quail M.A."/>
            <person name="Dougan G."/>
            <person name="Parkhill J."/>
            <person name="Prentice M.B."/>
        </authorList>
    </citation>
    <scope>NUCLEOTIDE SEQUENCE [LARGE SCALE GENOMIC DNA]</scope>
    <source>
        <strain evidence="4">NCTC 13174 / 8081</strain>
    </source>
</reference>
<name>A1JT40_YERE8</name>
<dbReference type="PANTHER" id="PTHR37550">
    <property type="entry name" value="ANTITOXIN VAPB1"/>
    <property type="match status" value="1"/>
</dbReference>
<dbReference type="AlphaFoldDB" id="A1JT40"/>
<dbReference type="Pfam" id="PF04014">
    <property type="entry name" value="MazE_antitoxin"/>
    <property type="match status" value="1"/>
</dbReference>